<feature type="non-terminal residue" evidence="1">
    <location>
        <position position="1"/>
    </location>
</feature>
<name>A0ACA9NHU0_9GLOM</name>
<evidence type="ECO:0000313" key="2">
    <source>
        <dbReference type="Proteomes" id="UP000789860"/>
    </source>
</evidence>
<gene>
    <name evidence="1" type="ORF">SCALOS_LOCUS8839</name>
</gene>
<proteinExistence type="predicted"/>
<dbReference type="Proteomes" id="UP000789860">
    <property type="component" value="Unassembled WGS sequence"/>
</dbReference>
<dbReference type="EMBL" id="CAJVPM010024980">
    <property type="protein sequence ID" value="CAG8655874.1"/>
    <property type="molecule type" value="Genomic_DNA"/>
</dbReference>
<keyword evidence="2" id="KW-1185">Reference proteome</keyword>
<protein>
    <submittedName>
        <fullName evidence="1">10630_t:CDS:1</fullName>
    </submittedName>
</protein>
<reference evidence="1" key="1">
    <citation type="submission" date="2021-06" db="EMBL/GenBank/DDBJ databases">
        <authorList>
            <person name="Kallberg Y."/>
            <person name="Tangrot J."/>
            <person name="Rosling A."/>
        </authorList>
    </citation>
    <scope>NUCLEOTIDE SEQUENCE</scope>
    <source>
        <strain evidence="1">AU212A</strain>
    </source>
</reference>
<accession>A0ACA9NHU0</accession>
<sequence length="69" mass="8037">ASELTKDMEIKETRDLQSEISLSLEFSSQKLDPTKHVMYKPTVDEKHIMKKLEEYKDSIVLPSEVLDKL</sequence>
<comment type="caution">
    <text evidence="1">The sequence shown here is derived from an EMBL/GenBank/DDBJ whole genome shotgun (WGS) entry which is preliminary data.</text>
</comment>
<feature type="non-terminal residue" evidence="1">
    <location>
        <position position="69"/>
    </location>
</feature>
<evidence type="ECO:0000313" key="1">
    <source>
        <dbReference type="EMBL" id="CAG8655874.1"/>
    </source>
</evidence>
<organism evidence="1 2">
    <name type="scientific">Scutellospora calospora</name>
    <dbReference type="NCBI Taxonomy" id="85575"/>
    <lineage>
        <taxon>Eukaryota</taxon>
        <taxon>Fungi</taxon>
        <taxon>Fungi incertae sedis</taxon>
        <taxon>Mucoromycota</taxon>
        <taxon>Glomeromycotina</taxon>
        <taxon>Glomeromycetes</taxon>
        <taxon>Diversisporales</taxon>
        <taxon>Gigasporaceae</taxon>
        <taxon>Scutellospora</taxon>
    </lineage>
</organism>